<name>A0A1I4E669_9RHOB</name>
<dbReference type="EMBL" id="FOTF01000006">
    <property type="protein sequence ID" value="SFL00763.1"/>
    <property type="molecule type" value="Genomic_DNA"/>
</dbReference>
<gene>
    <name evidence="1" type="ORF">SAMN04488004_10618</name>
</gene>
<dbReference type="GeneID" id="97891473"/>
<sequence length="171" mass="19829">MRVTEVEAAIREALGRINRPFPGYTIDRTPRGDGTPHIEGEGPFFDLIVDDDGMERSRETVDGHELLFRILRRDMRLIAMAEERRTRTDTAPSWLKALRKWWPGALEGLIGSDDYSRGTWIDGHIRLMTHLRSDWGARVHTENDAMLRRYPLTKGEHENFRRLDLSAYGVK</sequence>
<dbReference type="AlphaFoldDB" id="A0A1I4E669"/>
<organism evidence="1 2">
    <name type="scientific">Loktanella salsilacus</name>
    <dbReference type="NCBI Taxonomy" id="195913"/>
    <lineage>
        <taxon>Bacteria</taxon>
        <taxon>Pseudomonadati</taxon>
        <taxon>Pseudomonadota</taxon>
        <taxon>Alphaproteobacteria</taxon>
        <taxon>Rhodobacterales</taxon>
        <taxon>Roseobacteraceae</taxon>
        <taxon>Loktanella</taxon>
    </lineage>
</organism>
<evidence type="ECO:0000313" key="1">
    <source>
        <dbReference type="EMBL" id="SFL00763.1"/>
    </source>
</evidence>
<dbReference type="RefSeq" id="WP_090187273.1">
    <property type="nucleotide sequence ID" value="NZ_CAXIDI010000003.1"/>
</dbReference>
<keyword evidence="2" id="KW-1185">Reference proteome</keyword>
<evidence type="ECO:0000313" key="2">
    <source>
        <dbReference type="Proteomes" id="UP000199550"/>
    </source>
</evidence>
<dbReference type="OrthoDB" id="7650763at2"/>
<dbReference type="STRING" id="195913.SAMN04488004_10618"/>
<reference evidence="1 2" key="1">
    <citation type="submission" date="2016-10" db="EMBL/GenBank/DDBJ databases">
        <authorList>
            <person name="de Groot N.N."/>
        </authorList>
    </citation>
    <scope>NUCLEOTIDE SEQUENCE [LARGE SCALE GENOMIC DNA]</scope>
    <source>
        <strain evidence="1 2">DSM 16199</strain>
    </source>
</reference>
<proteinExistence type="predicted"/>
<protein>
    <submittedName>
        <fullName evidence="1">Uncharacterized protein</fullName>
    </submittedName>
</protein>
<accession>A0A1I4E669</accession>
<dbReference type="Proteomes" id="UP000199550">
    <property type="component" value="Unassembled WGS sequence"/>
</dbReference>